<dbReference type="InterPro" id="IPR012729">
    <property type="entry name" value="ThiF_fam2"/>
</dbReference>
<dbReference type="Proteomes" id="UP001298681">
    <property type="component" value="Unassembled WGS sequence"/>
</dbReference>
<evidence type="ECO:0000313" key="3">
    <source>
        <dbReference type="Proteomes" id="UP001298681"/>
    </source>
</evidence>
<dbReference type="PANTHER" id="PTHR43267:SF3">
    <property type="entry name" value="THIF PROTEIN"/>
    <property type="match status" value="1"/>
</dbReference>
<accession>A0ABS9MEZ4</accession>
<dbReference type="EMBL" id="JAKNHQ010000001">
    <property type="protein sequence ID" value="MCG4609370.1"/>
    <property type="molecule type" value="Genomic_DNA"/>
</dbReference>
<gene>
    <name evidence="2" type="primary">thiF</name>
    <name evidence="2" type="ORF">L0P57_00210</name>
</gene>
<dbReference type="SUPFAM" id="SSF69572">
    <property type="entry name" value="Activating enzymes of the ubiquitin-like proteins"/>
    <property type="match status" value="1"/>
</dbReference>
<sequence length="217" mass="23839">MEPRNPITKEQIQCALRERHSAGVQDKLDHARVAVAGLGGLGSNVAFALARIGVGHLHLIDFDRVDLTNLNRQQYFLRHLGMYKTDALKEELLQINPYLDIRTDCVRVTEGNLPELFAEDPIVCEAFDSPEAKAMLVNGILEHFPQAFLVSASGMAGYGDSNRIQTRKITDHFYLCGDGIAQTGPGYGLMAPRVALCAAHEANCIAQYICTTKGEEP</sequence>
<evidence type="ECO:0000313" key="2">
    <source>
        <dbReference type="EMBL" id="MCG4609370.1"/>
    </source>
</evidence>
<dbReference type="GO" id="GO:0016779">
    <property type="term" value="F:nucleotidyltransferase activity"/>
    <property type="evidence" value="ECO:0007669"/>
    <property type="project" value="UniProtKB-KW"/>
</dbReference>
<organism evidence="2 3">
    <name type="scientific">Anaeromassilibacillus senegalensis</name>
    <dbReference type="NCBI Taxonomy" id="1673717"/>
    <lineage>
        <taxon>Bacteria</taxon>
        <taxon>Bacillati</taxon>
        <taxon>Bacillota</taxon>
        <taxon>Clostridia</taxon>
        <taxon>Eubacteriales</taxon>
        <taxon>Acutalibacteraceae</taxon>
        <taxon>Anaeromassilibacillus</taxon>
    </lineage>
</organism>
<proteinExistence type="predicted"/>
<dbReference type="NCBIfam" id="TIGR02354">
    <property type="entry name" value="thiF_fam2"/>
    <property type="match status" value="1"/>
</dbReference>
<dbReference type="Gene3D" id="3.40.50.720">
    <property type="entry name" value="NAD(P)-binding Rossmann-like Domain"/>
    <property type="match status" value="1"/>
</dbReference>
<keyword evidence="2" id="KW-0808">Transferase</keyword>
<evidence type="ECO:0000259" key="1">
    <source>
        <dbReference type="Pfam" id="PF00899"/>
    </source>
</evidence>
<keyword evidence="2" id="KW-0548">Nucleotidyltransferase</keyword>
<feature type="domain" description="THIF-type NAD/FAD binding fold" evidence="1">
    <location>
        <begin position="21"/>
        <end position="165"/>
    </location>
</feature>
<reference evidence="2 3" key="1">
    <citation type="submission" date="2022-01" db="EMBL/GenBank/DDBJ databases">
        <title>Collection of gut derived symbiotic bacterial strains cultured from healthy donors.</title>
        <authorList>
            <person name="Lin H."/>
            <person name="Kohout C."/>
            <person name="Waligurski E."/>
            <person name="Pamer E.G."/>
        </authorList>
    </citation>
    <scope>NUCLEOTIDE SEQUENCE [LARGE SCALE GENOMIC DNA]</scope>
    <source>
        <strain evidence="2 3">DFI.7.58</strain>
    </source>
</reference>
<dbReference type="PANTHER" id="PTHR43267">
    <property type="entry name" value="TRNA THREONYLCARBAMOYLADENOSINE DEHYDRATASE"/>
    <property type="match status" value="1"/>
</dbReference>
<dbReference type="Pfam" id="PF00899">
    <property type="entry name" value="ThiF"/>
    <property type="match status" value="1"/>
</dbReference>
<dbReference type="InterPro" id="IPR035985">
    <property type="entry name" value="Ubiquitin-activating_enz"/>
</dbReference>
<dbReference type="NCBIfam" id="NF006395">
    <property type="entry name" value="PRK08644.1"/>
    <property type="match status" value="1"/>
</dbReference>
<dbReference type="CDD" id="cd01487">
    <property type="entry name" value="E1_ThiF_like"/>
    <property type="match status" value="1"/>
</dbReference>
<dbReference type="RefSeq" id="WP_237966206.1">
    <property type="nucleotide sequence ID" value="NZ_JAKNHQ010000001.1"/>
</dbReference>
<keyword evidence="3" id="KW-1185">Reference proteome</keyword>
<name>A0ABS9MEZ4_9FIRM</name>
<comment type="caution">
    <text evidence="2">The sequence shown here is derived from an EMBL/GenBank/DDBJ whole genome shotgun (WGS) entry which is preliminary data.</text>
</comment>
<dbReference type="InterPro" id="IPR045886">
    <property type="entry name" value="ThiF/MoeB/HesA"/>
</dbReference>
<protein>
    <submittedName>
        <fullName evidence="2">Sulfur carrier protein ThiS adenylyltransferase ThiF</fullName>
    </submittedName>
</protein>
<dbReference type="InterPro" id="IPR000594">
    <property type="entry name" value="ThiF_NAD_FAD-bd"/>
</dbReference>